<dbReference type="PANTHER" id="PTHR23112:SF0">
    <property type="entry name" value="TRANSMEMBRANE PROTEIN 116"/>
    <property type="match status" value="1"/>
</dbReference>
<comment type="subcellular location">
    <subcellularLocation>
        <location evidence="1">Membrane</location>
        <topology evidence="1">Multi-pass membrane protein</topology>
    </subcellularLocation>
</comment>
<feature type="region of interest" description="Disordered" evidence="5">
    <location>
        <begin position="865"/>
        <end position="898"/>
    </location>
</feature>
<feature type="region of interest" description="Disordered" evidence="5">
    <location>
        <begin position="945"/>
        <end position="1017"/>
    </location>
</feature>
<feature type="transmembrane region" description="Helical" evidence="6">
    <location>
        <begin position="213"/>
        <end position="239"/>
    </location>
</feature>
<evidence type="ECO:0008006" key="9">
    <source>
        <dbReference type="Google" id="ProtNLM"/>
    </source>
</evidence>
<keyword evidence="8" id="KW-1185">Reference proteome</keyword>
<dbReference type="AlphaFoldDB" id="A0A4P9Z1V3"/>
<feature type="transmembrane region" description="Helical" evidence="6">
    <location>
        <begin position="169"/>
        <end position="193"/>
    </location>
</feature>
<evidence type="ECO:0000256" key="1">
    <source>
        <dbReference type="ARBA" id="ARBA00004141"/>
    </source>
</evidence>
<feature type="region of interest" description="Disordered" evidence="5">
    <location>
        <begin position="598"/>
        <end position="653"/>
    </location>
</feature>
<sequence>MATTAPEESGTTAIAVDAMLNGSMAMAAIDASTATSAASPALSDSNIIRGITNAQSQLIGRIIIPLNALSIIGALVVIFCIFYLRWRHRRLADRVSLRLTLGIAIGDALFSTFQVLGALHKTDDDWWCSMCAWGYVETTLFSVFLTMCIAFNLHAVFVHSAHPGPSWEFWYFIVAIVGSFCASLPPWIIGVFGHDNAERTCWFRGAGTRSILVWQWASLFGWLALAVVYCVVAVAAVAWKLLREQALAREDDDDENRQYRGKYPSRRGLPGYLRDKGSPYPQARTANGHHREGELPKRRTPSTAAISPRCSASGMLEHAAYRRIAIEVPEGHHDESMIIPVAIPDDTLELQHEQRHSALRSSGQGSMHRRSPSTSNSEPQRDEEMVVVQMPASMLRASSASYGRYRPRPSNSAMSPSSPAGCLGIKREQHAQQQSPKMHQMIRRVAGRIVLYPLVPILTQTLTIASEIDTYIHGSVRFGLYLASYVAASCPGLLNALAFIVFDPAVHNILRVVREDLLTQYRARRDSGQLGWSGQVALWALHGGQIGEVAEERARRRSARISADFMSFGLYRDELEAAAERSRQLVCNATAAPRTACATASSAQSGGHQPATRPRRRSATSGETPRGGRPCVHRRYRSFSGSSSTNDSSTASIQQAYRQKIGFGMPMAIAGGSLCPSQGQPTSAQSHDDANEFDKPAITAAPAPEEETGQDEGDASWVTTTLGSSSAHGTAAASSWQPPATDATSRQRTETDLEEAEANELDDQVPAMVSFTSLYHRSRHASRASLSSVSGSWREAELAYSDIFAPLSASSVPVHEILRLAQIHVRRASTDGHPSVSMASRSHSTSSDSTAPIFNLSHSIGSFSAGYSPSIPHHHQHHHHHHQHHQPVSDTYPPLSMTAPAITVSTPRAIHASHGDPLVLSGSHGQTVMASSSLFSDLSAVHGSESSLEAGHPHDAAAGPESSHAAGRARRTSADYYATPAATAMDMPSHQRDRSSSLHEQQPPYPDDDDDDDPMLL</sequence>
<dbReference type="SUPFAM" id="SSF81321">
    <property type="entry name" value="Family A G protein-coupled receptor-like"/>
    <property type="match status" value="1"/>
</dbReference>
<protein>
    <recommendedName>
        <fullName evidence="9">G-protein coupled receptors family 2 profile 2 domain-containing protein</fullName>
    </recommendedName>
</protein>
<dbReference type="GO" id="GO:0004930">
    <property type="term" value="F:G protein-coupled receptor activity"/>
    <property type="evidence" value="ECO:0007669"/>
    <property type="project" value="TreeGrafter"/>
</dbReference>
<keyword evidence="3 6" id="KW-1133">Transmembrane helix</keyword>
<dbReference type="GO" id="GO:0007189">
    <property type="term" value="P:adenylate cyclase-activating G protein-coupled receptor signaling pathway"/>
    <property type="evidence" value="ECO:0007669"/>
    <property type="project" value="TreeGrafter"/>
</dbReference>
<feature type="region of interest" description="Disordered" evidence="5">
    <location>
        <begin position="253"/>
        <end position="307"/>
    </location>
</feature>
<evidence type="ECO:0000256" key="3">
    <source>
        <dbReference type="ARBA" id="ARBA00022989"/>
    </source>
</evidence>
<feature type="compositionally biased region" description="Acidic residues" evidence="5">
    <location>
        <begin position="1006"/>
        <end position="1017"/>
    </location>
</feature>
<dbReference type="EMBL" id="KZ989418">
    <property type="protein sequence ID" value="RKP26463.1"/>
    <property type="molecule type" value="Genomic_DNA"/>
</dbReference>
<evidence type="ECO:0000256" key="6">
    <source>
        <dbReference type="SAM" id="Phobius"/>
    </source>
</evidence>
<feature type="compositionally biased region" description="Low complexity" evidence="5">
    <location>
        <begin position="408"/>
        <end position="420"/>
    </location>
</feature>
<keyword evidence="4 6" id="KW-0472">Membrane</keyword>
<feature type="non-terminal residue" evidence="7">
    <location>
        <position position="1017"/>
    </location>
</feature>
<feature type="region of interest" description="Disordered" evidence="5">
    <location>
        <begin position="701"/>
        <end position="760"/>
    </location>
</feature>
<feature type="compositionally biased region" description="Low complexity" evidence="5">
    <location>
        <begin position="638"/>
        <end position="652"/>
    </location>
</feature>
<feature type="region of interest" description="Disordered" evidence="5">
    <location>
        <begin position="399"/>
        <end position="422"/>
    </location>
</feature>
<evidence type="ECO:0000313" key="7">
    <source>
        <dbReference type="EMBL" id="RKP26463.1"/>
    </source>
</evidence>
<feature type="compositionally biased region" description="Acidic residues" evidence="5">
    <location>
        <begin position="704"/>
        <end position="714"/>
    </location>
</feature>
<feature type="compositionally biased region" description="Basic residues" evidence="5">
    <location>
        <begin position="872"/>
        <end position="885"/>
    </location>
</feature>
<evidence type="ECO:0000313" key="8">
    <source>
        <dbReference type="Proteomes" id="UP000278143"/>
    </source>
</evidence>
<dbReference type="Proteomes" id="UP000278143">
    <property type="component" value="Unassembled WGS sequence"/>
</dbReference>
<keyword evidence="2 6" id="KW-0812">Transmembrane</keyword>
<feature type="transmembrane region" description="Helical" evidence="6">
    <location>
        <begin position="62"/>
        <end position="84"/>
    </location>
</feature>
<feature type="transmembrane region" description="Helical" evidence="6">
    <location>
        <begin position="139"/>
        <end position="157"/>
    </location>
</feature>
<dbReference type="Gene3D" id="1.20.1070.10">
    <property type="entry name" value="Rhodopsin 7-helix transmembrane proteins"/>
    <property type="match status" value="1"/>
</dbReference>
<accession>A0A4P9Z1V3</accession>
<feature type="compositionally biased region" description="Low complexity" evidence="5">
    <location>
        <begin position="719"/>
        <end position="735"/>
    </location>
</feature>
<evidence type="ECO:0000256" key="2">
    <source>
        <dbReference type="ARBA" id="ARBA00022692"/>
    </source>
</evidence>
<feature type="region of interest" description="Disordered" evidence="5">
    <location>
        <begin position="353"/>
        <end position="384"/>
    </location>
</feature>
<feature type="compositionally biased region" description="Low complexity" evidence="5">
    <location>
        <begin position="835"/>
        <end position="849"/>
    </location>
</feature>
<dbReference type="PANTHER" id="PTHR23112">
    <property type="entry name" value="G PROTEIN-COUPLED RECEPTOR 157-RELATED"/>
    <property type="match status" value="1"/>
</dbReference>
<gene>
    <name evidence="7" type="ORF">SYNPS1DRAFT_27846</name>
</gene>
<proteinExistence type="predicted"/>
<feature type="region of interest" description="Disordered" evidence="5">
    <location>
        <begin position="829"/>
        <end position="849"/>
    </location>
</feature>
<evidence type="ECO:0000256" key="5">
    <source>
        <dbReference type="SAM" id="MobiDB-lite"/>
    </source>
</evidence>
<feature type="transmembrane region" description="Helical" evidence="6">
    <location>
        <begin position="478"/>
        <end position="502"/>
    </location>
</feature>
<organism evidence="7 8">
    <name type="scientific">Syncephalis pseudoplumigaleata</name>
    <dbReference type="NCBI Taxonomy" id="1712513"/>
    <lineage>
        <taxon>Eukaryota</taxon>
        <taxon>Fungi</taxon>
        <taxon>Fungi incertae sedis</taxon>
        <taxon>Zoopagomycota</taxon>
        <taxon>Zoopagomycotina</taxon>
        <taxon>Zoopagomycetes</taxon>
        <taxon>Zoopagales</taxon>
        <taxon>Piptocephalidaceae</taxon>
        <taxon>Syncephalis</taxon>
    </lineage>
</organism>
<dbReference type="OrthoDB" id="3251871at2759"/>
<evidence type="ECO:0000256" key="4">
    <source>
        <dbReference type="ARBA" id="ARBA00023136"/>
    </source>
</evidence>
<reference evidence="8" key="1">
    <citation type="journal article" date="2018" name="Nat. Microbiol.">
        <title>Leveraging single-cell genomics to expand the fungal tree of life.</title>
        <authorList>
            <person name="Ahrendt S.R."/>
            <person name="Quandt C.A."/>
            <person name="Ciobanu D."/>
            <person name="Clum A."/>
            <person name="Salamov A."/>
            <person name="Andreopoulos B."/>
            <person name="Cheng J.F."/>
            <person name="Woyke T."/>
            <person name="Pelin A."/>
            <person name="Henrissat B."/>
            <person name="Reynolds N.K."/>
            <person name="Benny G.L."/>
            <person name="Smith M.E."/>
            <person name="James T.Y."/>
            <person name="Grigoriev I.V."/>
        </authorList>
    </citation>
    <scope>NUCLEOTIDE SEQUENCE [LARGE SCALE GENOMIC DNA]</scope>
    <source>
        <strain evidence="8">Benny S71-1</strain>
    </source>
</reference>
<name>A0A4P9Z1V3_9FUNG</name>
<dbReference type="GO" id="GO:0005886">
    <property type="term" value="C:plasma membrane"/>
    <property type="evidence" value="ECO:0007669"/>
    <property type="project" value="TreeGrafter"/>
</dbReference>
<feature type="transmembrane region" description="Helical" evidence="6">
    <location>
        <begin position="96"/>
        <end position="119"/>
    </location>
</feature>